<dbReference type="RefSeq" id="WP_005867959.1">
    <property type="nucleotide sequence ID" value="NZ_AP019729.1"/>
</dbReference>
<protein>
    <submittedName>
        <fullName evidence="9">PIN domain-containing protein</fullName>
    </submittedName>
    <submittedName>
        <fullName evidence="10">Type II toxin-antitoxin system VapC family toxin</fullName>
    </submittedName>
</protein>
<evidence type="ECO:0000256" key="5">
    <source>
        <dbReference type="ARBA" id="ARBA00022801"/>
    </source>
</evidence>
<evidence type="ECO:0000256" key="4">
    <source>
        <dbReference type="ARBA" id="ARBA00022723"/>
    </source>
</evidence>
<comment type="cofactor">
    <cofactor evidence="1">
        <name>Mg(2+)</name>
        <dbReference type="ChEBI" id="CHEBI:18420"/>
    </cofactor>
</comment>
<keyword evidence="4" id="KW-0479">Metal-binding</keyword>
<dbReference type="AlphaFoldDB" id="A0A3R6JDB0"/>
<dbReference type="InterPro" id="IPR029060">
    <property type="entry name" value="PIN-like_dom_sf"/>
</dbReference>
<comment type="caution">
    <text evidence="9">The sequence shown here is derived from an EMBL/GenBank/DDBJ whole genome shotgun (WGS) entry which is preliminary data.</text>
</comment>
<gene>
    <name evidence="10" type="ORF">FSA05_23065</name>
    <name evidence="9" type="ORF">GKD59_09055</name>
</gene>
<reference evidence="10 11" key="2">
    <citation type="submission" date="2019-07" db="EMBL/GenBank/DDBJ databases">
        <title>Genome sequencing of Parabacteroides distasonis iSURF_7.</title>
        <authorList>
            <person name="Degefu H.N."/>
            <person name="Ruoff K.L."/>
            <person name="Price C.E."/>
            <person name="Valls R.A."/>
            <person name="O'Toole G.A."/>
        </authorList>
    </citation>
    <scope>NUCLEOTIDE SEQUENCE [LARGE SCALE GENOMIC DNA]</scope>
    <source>
        <strain evidence="10 11">CFPLTA003_1B</strain>
    </source>
</reference>
<dbReference type="InterPro" id="IPR050556">
    <property type="entry name" value="Type_II_TA_system_RNase"/>
</dbReference>
<dbReference type="GO" id="GO:0004518">
    <property type="term" value="F:nuclease activity"/>
    <property type="evidence" value="ECO:0007669"/>
    <property type="project" value="UniProtKB-KW"/>
</dbReference>
<dbReference type="PANTHER" id="PTHR33653">
    <property type="entry name" value="RIBONUCLEASE VAPC2"/>
    <property type="match status" value="1"/>
</dbReference>
<evidence type="ECO:0000256" key="3">
    <source>
        <dbReference type="ARBA" id="ARBA00022722"/>
    </source>
</evidence>
<sequence length="133" mass="15240">MKKYLLDTSICVFLFRRKYGIAEKLQKVGALQCYVSEVTIAELKYGAYKSDRIKENLDLIDRFIRLINIVPFTDSIEFYAQEKNRLRSLGVSIEDFDLLIGSAACSGNLILVTDNVKHFANIKGLAIENWVKR</sequence>
<evidence type="ECO:0000313" key="12">
    <source>
        <dbReference type="Proteomes" id="UP000463337"/>
    </source>
</evidence>
<dbReference type="Proteomes" id="UP000463337">
    <property type="component" value="Unassembled WGS sequence"/>
</dbReference>
<dbReference type="Pfam" id="PF01850">
    <property type="entry name" value="PIN"/>
    <property type="match status" value="1"/>
</dbReference>
<feature type="domain" description="PIN" evidence="8">
    <location>
        <begin position="4"/>
        <end position="122"/>
    </location>
</feature>
<dbReference type="EMBL" id="WKLT01000006">
    <property type="protein sequence ID" value="MRY58054.1"/>
    <property type="molecule type" value="Genomic_DNA"/>
</dbReference>
<keyword evidence="6" id="KW-0460">Magnesium</keyword>
<dbReference type="GO" id="GO:0046872">
    <property type="term" value="F:metal ion binding"/>
    <property type="evidence" value="ECO:0007669"/>
    <property type="project" value="UniProtKB-KW"/>
</dbReference>
<name>A0A3R6JDB0_PARDI</name>
<accession>A0A3R6JDB0</accession>
<keyword evidence="5" id="KW-0378">Hydrolase</keyword>
<keyword evidence="2" id="KW-1277">Toxin-antitoxin system</keyword>
<evidence type="ECO:0000256" key="2">
    <source>
        <dbReference type="ARBA" id="ARBA00022649"/>
    </source>
</evidence>
<dbReference type="InterPro" id="IPR002716">
    <property type="entry name" value="PIN_dom"/>
</dbReference>
<reference evidence="9 12" key="1">
    <citation type="journal article" date="2019" name="Nat. Med.">
        <title>A library of human gut bacterial isolates paired with longitudinal multiomics data enables mechanistic microbiome research.</title>
        <authorList>
            <person name="Poyet M."/>
            <person name="Groussin M."/>
            <person name="Gibbons S.M."/>
            <person name="Avila-Pacheco J."/>
            <person name="Jiang X."/>
            <person name="Kearney S.M."/>
            <person name="Perrotta A.R."/>
            <person name="Berdy B."/>
            <person name="Zhao S."/>
            <person name="Lieberman T.D."/>
            <person name="Swanson P.K."/>
            <person name="Smith M."/>
            <person name="Roesemann S."/>
            <person name="Alexander J.E."/>
            <person name="Rich S.A."/>
            <person name="Livny J."/>
            <person name="Vlamakis H."/>
            <person name="Clish C."/>
            <person name="Bullock K."/>
            <person name="Deik A."/>
            <person name="Scott J."/>
            <person name="Pierce K.A."/>
            <person name="Xavier R.J."/>
            <person name="Alm E.J."/>
        </authorList>
    </citation>
    <scope>NUCLEOTIDE SEQUENCE [LARGE SCALE GENOMIC DNA]</scope>
    <source>
        <strain evidence="9 12">BIOML-A41</strain>
    </source>
</reference>
<evidence type="ECO:0000313" key="10">
    <source>
        <dbReference type="EMBL" id="TWV57604.1"/>
    </source>
</evidence>
<dbReference type="EMBL" id="VOHW01000027">
    <property type="protein sequence ID" value="TWV57604.1"/>
    <property type="molecule type" value="Genomic_DNA"/>
</dbReference>
<evidence type="ECO:0000259" key="8">
    <source>
        <dbReference type="Pfam" id="PF01850"/>
    </source>
</evidence>
<keyword evidence="3" id="KW-0540">Nuclease</keyword>
<evidence type="ECO:0000256" key="6">
    <source>
        <dbReference type="ARBA" id="ARBA00022842"/>
    </source>
</evidence>
<dbReference type="Gene3D" id="3.40.50.1010">
    <property type="entry name" value="5'-nuclease"/>
    <property type="match status" value="1"/>
</dbReference>
<evidence type="ECO:0000256" key="7">
    <source>
        <dbReference type="ARBA" id="ARBA00038093"/>
    </source>
</evidence>
<dbReference type="CDD" id="cd18743">
    <property type="entry name" value="PIN_VapC4-5_FitB-like"/>
    <property type="match status" value="1"/>
</dbReference>
<dbReference type="PANTHER" id="PTHR33653:SF1">
    <property type="entry name" value="RIBONUCLEASE VAPC2"/>
    <property type="match status" value="1"/>
</dbReference>
<evidence type="ECO:0000313" key="11">
    <source>
        <dbReference type="Proteomes" id="UP000315827"/>
    </source>
</evidence>
<proteinExistence type="inferred from homology"/>
<dbReference type="SUPFAM" id="SSF88723">
    <property type="entry name" value="PIN domain-like"/>
    <property type="match status" value="1"/>
</dbReference>
<comment type="similarity">
    <text evidence="7">Belongs to the PINc/VapC protein family.</text>
</comment>
<evidence type="ECO:0000256" key="1">
    <source>
        <dbReference type="ARBA" id="ARBA00001946"/>
    </source>
</evidence>
<dbReference type="Proteomes" id="UP000315827">
    <property type="component" value="Unassembled WGS sequence"/>
</dbReference>
<evidence type="ECO:0000313" key="9">
    <source>
        <dbReference type="EMBL" id="MRY58054.1"/>
    </source>
</evidence>
<organism evidence="9 12">
    <name type="scientific">Parabacteroides distasonis</name>
    <dbReference type="NCBI Taxonomy" id="823"/>
    <lineage>
        <taxon>Bacteria</taxon>
        <taxon>Pseudomonadati</taxon>
        <taxon>Bacteroidota</taxon>
        <taxon>Bacteroidia</taxon>
        <taxon>Bacteroidales</taxon>
        <taxon>Tannerellaceae</taxon>
        <taxon>Parabacteroides</taxon>
    </lineage>
</organism>
<dbReference type="GO" id="GO:0016787">
    <property type="term" value="F:hydrolase activity"/>
    <property type="evidence" value="ECO:0007669"/>
    <property type="project" value="UniProtKB-KW"/>
</dbReference>